<organism evidence="13">
    <name type="scientific">Polynucleobacter sp. UK-FUSCHL-C3</name>
    <dbReference type="NCBI Taxonomy" id="2955208"/>
    <lineage>
        <taxon>Bacteria</taxon>
        <taxon>Pseudomonadati</taxon>
        <taxon>Pseudomonadota</taxon>
        <taxon>Betaproteobacteria</taxon>
        <taxon>Burkholderiales</taxon>
        <taxon>Burkholderiaceae</taxon>
        <taxon>Polynucleobacter</taxon>
    </lineage>
</organism>
<dbReference type="GO" id="GO:0005506">
    <property type="term" value="F:iron ion binding"/>
    <property type="evidence" value="ECO:0007669"/>
    <property type="project" value="InterPro"/>
</dbReference>
<dbReference type="GO" id="GO:0030077">
    <property type="term" value="C:plasma membrane light-harvesting complex"/>
    <property type="evidence" value="ECO:0007669"/>
    <property type="project" value="InterPro"/>
</dbReference>
<evidence type="ECO:0000256" key="2">
    <source>
        <dbReference type="ARBA" id="ARBA00015978"/>
    </source>
</evidence>
<evidence type="ECO:0000256" key="4">
    <source>
        <dbReference type="ARBA" id="ARBA00022531"/>
    </source>
</evidence>
<keyword evidence="12" id="KW-0732">Signal</keyword>
<dbReference type="Gene3D" id="1.10.468.10">
    <property type="entry name" value="Photosynthetic Reaction Center, subunit C, domain 2"/>
    <property type="match status" value="2"/>
</dbReference>
<feature type="binding site" description="axial binding residue" evidence="11">
    <location>
        <position position="129"/>
    </location>
    <ligand>
        <name>heme</name>
        <dbReference type="ChEBI" id="CHEBI:30413"/>
        <label>2</label>
    </ligand>
    <ligandPart>
        <name>Fe</name>
        <dbReference type="ChEBI" id="CHEBI:18248"/>
    </ligandPart>
</feature>
<reference evidence="13" key="1">
    <citation type="submission" date="2022-06" db="EMBL/GenBank/DDBJ databases">
        <title>New Polynucleobacter species.</title>
        <authorList>
            <person name="Hahn M.W."/>
        </authorList>
    </citation>
    <scope>NUCLEOTIDE SEQUENCE</scope>
    <source>
        <strain evidence="13">UK-FUSCHL-C3</strain>
    </source>
</reference>
<feature type="chain" id="PRO_5043851631" description="Photosynthetic reaction center cytochrome c subunit" evidence="12">
    <location>
        <begin position="23"/>
        <end position="352"/>
    </location>
</feature>
<feature type="binding site" description="covalent" evidence="10">
    <location>
        <position position="251"/>
    </location>
    <ligand>
        <name>heme</name>
        <dbReference type="ChEBI" id="CHEBI:30413"/>
        <label>3</label>
    </ligand>
</feature>
<evidence type="ECO:0000256" key="9">
    <source>
        <dbReference type="PIRNR" id="PIRNR000017"/>
    </source>
</evidence>
<evidence type="ECO:0000313" key="13">
    <source>
        <dbReference type="EMBL" id="XCC57224.1"/>
    </source>
</evidence>
<feature type="binding site" description="covalent" evidence="10">
    <location>
        <position position="106"/>
    </location>
    <ligand>
        <name>heme</name>
        <dbReference type="ChEBI" id="CHEBI:30413"/>
        <label>1</label>
    </ligand>
</feature>
<feature type="binding site" description="covalent" evidence="10">
    <location>
        <position position="154"/>
    </location>
    <ligand>
        <name>heme</name>
        <dbReference type="ChEBI" id="CHEBI:30413"/>
        <label>2</label>
    </ligand>
</feature>
<feature type="binding site" description="axial binding residue" evidence="11">
    <location>
        <position position="93"/>
    </location>
    <ligand>
        <name>heme</name>
        <dbReference type="ChEBI" id="CHEBI:30413"/>
        <label>1</label>
    </ligand>
    <ligandPart>
        <name>Fe</name>
        <dbReference type="ChEBI" id="CHEBI:18248"/>
    </ligandPart>
</feature>
<gene>
    <name evidence="13" type="primary">pufC</name>
    <name evidence="13" type="ORF">NKE59_06930</name>
</gene>
<feature type="binding site" description="covalent" evidence="10">
    <location>
        <position position="311"/>
    </location>
    <ligand>
        <name>heme</name>
        <dbReference type="ChEBI" id="CHEBI:30413"/>
        <label>4</label>
    </ligand>
</feature>
<dbReference type="PROSITE" id="PS51257">
    <property type="entry name" value="PROKAR_LIPOPROTEIN"/>
    <property type="match status" value="1"/>
</dbReference>
<dbReference type="GO" id="GO:0019684">
    <property type="term" value="P:photosynthesis, light reaction"/>
    <property type="evidence" value="ECO:0007669"/>
    <property type="project" value="InterPro"/>
</dbReference>
<dbReference type="NCBIfam" id="NF040706">
    <property type="entry name" value="photo_cyt_PufC"/>
    <property type="match status" value="1"/>
</dbReference>
<dbReference type="InterPro" id="IPR023119">
    <property type="entry name" value="Multihaem_cyt_PRC_cyt_su-like"/>
</dbReference>
<feature type="binding site" description="axial binding residue" evidence="11">
    <location>
        <position position="312"/>
    </location>
    <ligand>
        <name>heme</name>
        <dbReference type="ChEBI" id="CHEBI:30413"/>
        <label>4</label>
    </ligand>
    <ligandPart>
        <name>Fe</name>
        <dbReference type="ChEBI" id="CHEBI:18248"/>
    </ligandPart>
</feature>
<accession>A0AAU8A0T1</accession>
<dbReference type="AlphaFoldDB" id="A0AAU8A0T1"/>
<evidence type="ECO:0000256" key="7">
    <source>
        <dbReference type="ARBA" id="ARBA00022982"/>
    </source>
</evidence>
<dbReference type="InterPro" id="IPR036280">
    <property type="entry name" value="Multihaem_cyt_sf"/>
</dbReference>
<feature type="binding site" description="axial binding residue" evidence="11">
    <location>
        <position position="143"/>
    </location>
    <ligand>
        <name>heme</name>
        <dbReference type="ChEBI" id="CHEBI:30413"/>
        <label>4</label>
    </ligand>
    <ligandPart>
        <name>Fe</name>
        <dbReference type="ChEBI" id="CHEBI:18248"/>
    </ligandPart>
</feature>
<dbReference type="RefSeq" id="WP_353438254.1">
    <property type="nucleotide sequence ID" value="NZ_CP099959.1"/>
</dbReference>
<keyword evidence="3 9" id="KW-0813">Transport</keyword>
<keyword evidence="7 9" id="KW-0249">Electron transport</keyword>
<protein>
    <recommendedName>
        <fullName evidence="2 9">Photosynthetic reaction center cytochrome c subunit</fullName>
    </recommendedName>
</protein>
<dbReference type="GO" id="GO:0020037">
    <property type="term" value="F:heme binding"/>
    <property type="evidence" value="ECO:0007669"/>
    <property type="project" value="InterPro"/>
</dbReference>
<dbReference type="CDD" id="cd09224">
    <property type="entry name" value="CytoC_RC"/>
    <property type="match status" value="1"/>
</dbReference>
<comment type="function">
    <text evidence="1 9">The reaction center of purple bacteria contains a tightly bound cytochrome molecule which re-reduces the photo oxidized primary electron donor.</text>
</comment>
<evidence type="ECO:0000256" key="8">
    <source>
        <dbReference type="ARBA" id="ARBA00023004"/>
    </source>
</evidence>
<evidence type="ECO:0000256" key="5">
    <source>
        <dbReference type="ARBA" id="ARBA00022617"/>
    </source>
</evidence>
<feature type="binding site" description="covalent" evidence="10">
    <location>
        <position position="248"/>
    </location>
    <ligand>
        <name>heme</name>
        <dbReference type="ChEBI" id="CHEBI:30413"/>
        <label>3</label>
    </ligand>
</feature>
<feature type="binding site" description="axial binding residue" evidence="11">
    <location>
        <position position="252"/>
    </location>
    <ligand>
        <name>heme</name>
        <dbReference type="ChEBI" id="CHEBI:30413"/>
        <label>3</label>
    </ligand>
    <ligandPart>
        <name>Fe</name>
        <dbReference type="ChEBI" id="CHEBI:18248"/>
    </ligandPart>
</feature>
<keyword evidence="5 9" id="KW-0349">Heme</keyword>
<dbReference type="SUPFAM" id="SSF48695">
    <property type="entry name" value="Multiheme cytochromes"/>
    <property type="match status" value="1"/>
</dbReference>
<dbReference type="EMBL" id="CP099959">
    <property type="protein sequence ID" value="XCC57224.1"/>
    <property type="molecule type" value="Genomic_DNA"/>
</dbReference>
<feature type="binding site" description="covalent" evidence="10">
    <location>
        <position position="109"/>
    </location>
    <ligand>
        <name>heme</name>
        <dbReference type="ChEBI" id="CHEBI:30413"/>
        <label>1</label>
    </ligand>
</feature>
<dbReference type="PIRSF" id="PIRSF000017">
    <property type="entry name" value="RC_cytochrome"/>
    <property type="match status" value="1"/>
</dbReference>
<name>A0AAU8A0T1_9BURK</name>
<proteinExistence type="predicted"/>
<keyword evidence="9" id="KW-0674">Reaction center</keyword>
<evidence type="ECO:0000256" key="3">
    <source>
        <dbReference type="ARBA" id="ARBA00022448"/>
    </source>
</evidence>
<sequence>MNSIKRVLSLVALAGATLILSACERPPIESVQNGFRGTGMASVYNPRTLAAEAAKNEVPASIPAAADGPKAGAVYKNVKVLGNLSVAQFTNFMVAMTSWVAPEQGCAYCHNVANFAEEGMYTKTVSRKMIQMTQRINVEWKSHVAETGVTCYTCHRGNNIPQNVWFTDPAKPQGSGFLSGKNGQNTPSPSVGLSDLPYDPFTPYLLKAENIRMNGPTALPTGNKNSIQDTEKVFGLMVHMSTSLGVNCAYCHNTRSMPEWSQSPPQRMTAWYGIRMVRDLNNNYMVPLTNVFPAHRLGPEGDVLKNNCTTCHQGAYKPLYGVSMLKDYPFLTGTPAPRAAPKSDEKKTLTMK</sequence>
<feature type="binding site" description="axial binding residue" evidence="11">
    <location>
        <position position="155"/>
    </location>
    <ligand>
        <name>heme</name>
        <dbReference type="ChEBI" id="CHEBI:30413"/>
        <label>2</label>
    </ligand>
    <ligandPart>
        <name>Fe</name>
        <dbReference type="ChEBI" id="CHEBI:18248"/>
    </ligandPart>
</feature>
<evidence type="ECO:0000256" key="10">
    <source>
        <dbReference type="PIRSR" id="PIRSR000017-1"/>
    </source>
</evidence>
<keyword evidence="6 9" id="KW-0479">Metal-binding</keyword>
<evidence type="ECO:0000256" key="12">
    <source>
        <dbReference type="SAM" id="SignalP"/>
    </source>
</evidence>
<evidence type="ECO:0000256" key="6">
    <source>
        <dbReference type="ARBA" id="ARBA00022723"/>
    </source>
</evidence>
<dbReference type="InterPro" id="IPR003158">
    <property type="entry name" value="Photosyn_RC_cyt_c-su"/>
</dbReference>
<feature type="binding site" description="covalent" evidence="10">
    <location>
        <position position="151"/>
    </location>
    <ligand>
        <name>heme</name>
        <dbReference type="ChEBI" id="CHEBI:30413"/>
        <label>2</label>
    </ligand>
</feature>
<dbReference type="Pfam" id="PF02276">
    <property type="entry name" value="CytoC_RC"/>
    <property type="match status" value="1"/>
</dbReference>
<feature type="binding site" description="covalent" evidence="10">
    <location>
        <position position="308"/>
    </location>
    <ligand>
        <name>heme</name>
        <dbReference type="ChEBI" id="CHEBI:30413"/>
        <label>4</label>
    </ligand>
</feature>
<comment type="PTM">
    <text evidence="9 10">Binds 4 heme groups per subunit.</text>
</comment>
<feature type="binding site" description="axial binding residue" evidence="11">
    <location>
        <position position="237"/>
    </location>
    <ligand>
        <name>heme</name>
        <dbReference type="ChEBI" id="CHEBI:30413"/>
        <label>3</label>
    </ligand>
    <ligandPart>
        <name>Fe</name>
        <dbReference type="ChEBI" id="CHEBI:18248"/>
    </ligandPart>
</feature>
<feature type="signal peptide" evidence="12">
    <location>
        <begin position="1"/>
        <end position="22"/>
    </location>
</feature>
<keyword evidence="8 9" id="KW-0408">Iron</keyword>
<evidence type="ECO:0000256" key="11">
    <source>
        <dbReference type="PIRSR" id="PIRSR000017-2"/>
    </source>
</evidence>
<keyword evidence="4 9" id="KW-0602">Photosynthesis</keyword>
<feature type="binding site" description="axial binding residue" evidence="11">
    <location>
        <position position="110"/>
    </location>
    <ligand>
        <name>heme</name>
        <dbReference type="ChEBI" id="CHEBI:30413"/>
        <label>1</label>
    </ligand>
    <ligandPart>
        <name>Fe</name>
        <dbReference type="ChEBI" id="CHEBI:18248"/>
    </ligandPart>
</feature>
<evidence type="ECO:0000256" key="1">
    <source>
        <dbReference type="ARBA" id="ARBA00003196"/>
    </source>
</evidence>
<dbReference type="GO" id="GO:0009055">
    <property type="term" value="F:electron transfer activity"/>
    <property type="evidence" value="ECO:0007669"/>
    <property type="project" value="InterPro"/>
</dbReference>